<keyword evidence="3 8" id="KW-0813">Transport</keyword>
<keyword evidence="7 8" id="KW-0472">Membrane</keyword>
<dbReference type="GO" id="GO:0015207">
    <property type="term" value="F:adenine transmembrane transporter activity"/>
    <property type="evidence" value="ECO:0007669"/>
    <property type="project" value="TreeGrafter"/>
</dbReference>
<dbReference type="InterPro" id="IPR026033">
    <property type="entry name" value="Azg-like_bact_archaea"/>
</dbReference>
<protein>
    <submittedName>
        <fullName evidence="10">Guanine permease</fullName>
    </submittedName>
</protein>
<feature type="transmembrane region" description="Helical" evidence="9">
    <location>
        <begin position="195"/>
        <end position="219"/>
    </location>
</feature>
<evidence type="ECO:0000256" key="6">
    <source>
        <dbReference type="ARBA" id="ARBA00022989"/>
    </source>
</evidence>
<feature type="transmembrane region" description="Helical" evidence="9">
    <location>
        <begin position="103"/>
        <end position="123"/>
    </location>
</feature>
<comment type="subcellular location">
    <subcellularLocation>
        <location evidence="1 8">Cell membrane</location>
        <topology evidence="1 8">Multi-pass membrane protein</topology>
    </subcellularLocation>
</comment>
<keyword evidence="11" id="KW-1185">Reference proteome</keyword>
<dbReference type="OrthoDB" id="9808458at2"/>
<dbReference type="PANTHER" id="PTHR43337">
    <property type="entry name" value="XANTHINE/URACIL PERMEASE C887.17-RELATED"/>
    <property type="match status" value="1"/>
</dbReference>
<feature type="transmembrane region" description="Helical" evidence="9">
    <location>
        <begin position="135"/>
        <end position="155"/>
    </location>
</feature>
<dbReference type="EMBL" id="QGDB01000002">
    <property type="protein sequence ID" value="PWL18642.1"/>
    <property type="molecule type" value="Genomic_DNA"/>
</dbReference>
<evidence type="ECO:0000256" key="2">
    <source>
        <dbReference type="ARBA" id="ARBA00005697"/>
    </source>
</evidence>
<comment type="caution">
    <text evidence="10">The sequence shown here is derived from an EMBL/GenBank/DDBJ whole genome shotgun (WGS) entry which is preliminary data.</text>
</comment>
<dbReference type="InterPro" id="IPR045018">
    <property type="entry name" value="Azg-like"/>
</dbReference>
<evidence type="ECO:0000313" key="10">
    <source>
        <dbReference type="EMBL" id="PWL18642.1"/>
    </source>
</evidence>
<dbReference type="Pfam" id="PF00860">
    <property type="entry name" value="Xan_ur_permease"/>
    <property type="match status" value="1"/>
</dbReference>
<feature type="transmembrane region" description="Helical" evidence="9">
    <location>
        <begin position="377"/>
        <end position="400"/>
    </location>
</feature>
<comment type="similarity">
    <text evidence="2 8">Belongs to the nucleobase:cation symporter-2 (NCS2) (TC 2.A.40) family. Azg-like subfamily.</text>
</comment>
<feature type="transmembrane region" description="Helical" evidence="9">
    <location>
        <begin position="49"/>
        <end position="68"/>
    </location>
</feature>
<evidence type="ECO:0000256" key="9">
    <source>
        <dbReference type="SAM" id="Phobius"/>
    </source>
</evidence>
<dbReference type="Proteomes" id="UP000245865">
    <property type="component" value="Unassembled WGS sequence"/>
</dbReference>
<dbReference type="RefSeq" id="WP_109705541.1">
    <property type="nucleotide sequence ID" value="NZ_QGDB01000002.1"/>
</dbReference>
<keyword evidence="6 8" id="KW-1133">Transmembrane helix</keyword>
<feature type="transmembrane region" description="Helical" evidence="9">
    <location>
        <begin position="167"/>
        <end position="188"/>
    </location>
</feature>
<evidence type="ECO:0000256" key="4">
    <source>
        <dbReference type="ARBA" id="ARBA00022475"/>
    </source>
</evidence>
<dbReference type="InterPro" id="IPR006043">
    <property type="entry name" value="NCS2"/>
</dbReference>
<evidence type="ECO:0000256" key="1">
    <source>
        <dbReference type="ARBA" id="ARBA00004651"/>
    </source>
</evidence>
<dbReference type="GO" id="GO:0005886">
    <property type="term" value="C:plasma membrane"/>
    <property type="evidence" value="ECO:0007669"/>
    <property type="project" value="UniProtKB-SubCell"/>
</dbReference>
<evidence type="ECO:0000256" key="8">
    <source>
        <dbReference type="PIRNR" id="PIRNR005353"/>
    </source>
</evidence>
<keyword evidence="5 8" id="KW-0812">Transmembrane</keyword>
<evidence type="ECO:0000256" key="5">
    <source>
        <dbReference type="ARBA" id="ARBA00022692"/>
    </source>
</evidence>
<feature type="transmembrane region" description="Helical" evidence="9">
    <location>
        <begin position="80"/>
        <end position="97"/>
    </location>
</feature>
<feature type="transmembrane region" description="Helical" evidence="9">
    <location>
        <begin position="20"/>
        <end position="37"/>
    </location>
</feature>
<evidence type="ECO:0000256" key="3">
    <source>
        <dbReference type="ARBA" id="ARBA00022448"/>
    </source>
</evidence>
<reference evidence="10 11" key="1">
    <citation type="submission" date="2018-05" db="EMBL/GenBank/DDBJ databases">
        <title>Comparative genomic sequence analysis between strain HN4 and CCM 8460T (Falsochrobactrum ovis) will provide more evidence to prove that HN4 is a new species of Falsochrobactrum.</title>
        <authorList>
            <person name="Lyu W."/>
            <person name="Sun L."/>
            <person name="Yao L."/>
        </authorList>
    </citation>
    <scope>NUCLEOTIDE SEQUENCE [LARGE SCALE GENOMIC DNA]</scope>
    <source>
        <strain evidence="10 11">HN4</strain>
    </source>
</reference>
<proteinExistence type="inferred from homology"/>
<dbReference type="PIRSF" id="PIRSF005353">
    <property type="entry name" value="PbuG"/>
    <property type="match status" value="1"/>
</dbReference>
<feature type="transmembrane region" description="Helical" evidence="9">
    <location>
        <begin position="412"/>
        <end position="428"/>
    </location>
</feature>
<accession>A0A316J9N2</accession>
<keyword evidence="4 8" id="KW-1003">Cell membrane</keyword>
<dbReference type="PANTHER" id="PTHR43337:SF1">
    <property type="entry name" value="XANTHINE_URACIL PERMEASE C887.17-RELATED"/>
    <property type="match status" value="1"/>
</dbReference>
<sequence length="431" mass="44905">MLEKLFKLREHGTSVRTEVIAGLTTFLTMSYIIFVNPDILSTTGMDRNAVFVATCLAAALGSFVMAFVANWPIGMAPGMGLNAFFAFTVVGAMGFTWQQALGAVFISGVIFLLLTVTGVRRWLVDGIPVSLRSAIAAGIGMFLALIGLKSAGIVVANEATLVALGDLTHSGTLLAILGFFIIAALDALKVRGSILIGVLVVTIISILLGISQFGGVFSAPPSLAPTLLQLDILGALHTGIIHVILVFVLVEVFDATGTLIGVAKRGGLIEPGKPNRLNRALFADSTAILGGSLLGTSSTTAYAESASGVQAGGRTGLTALVVAVLFLAALFISPLAGSVPAYATAPALIYVACLMMRELSEINWDEITDAAPAALTALAIPFTYSIANGLAFGFISYVVLKTATGRVREVHPATWIVAILFIIRFAFFPEG</sequence>
<feature type="transmembrane region" description="Helical" evidence="9">
    <location>
        <begin position="315"/>
        <end position="332"/>
    </location>
</feature>
<gene>
    <name evidence="10" type="ORF">DKP76_06040</name>
</gene>
<evidence type="ECO:0000256" key="7">
    <source>
        <dbReference type="ARBA" id="ARBA00023136"/>
    </source>
</evidence>
<dbReference type="AlphaFoldDB" id="A0A316J9N2"/>
<evidence type="ECO:0000313" key="11">
    <source>
        <dbReference type="Proteomes" id="UP000245865"/>
    </source>
</evidence>
<name>A0A316J9N2_9HYPH</name>
<organism evidence="10 11">
    <name type="scientific">Falsochrobactrum shanghaiense</name>
    <dbReference type="NCBI Taxonomy" id="2201899"/>
    <lineage>
        <taxon>Bacteria</taxon>
        <taxon>Pseudomonadati</taxon>
        <taxon>Pseudomonadota</taxon>
        <taxon>Alphaproteobacteria</taxon>
        <taxon>Hyphomicrobiales</taxon>
        <taxon>Brucellaceae</taxon>
        <taxon>Falsochrobactrum</taxon>
    </lineage>
</organism>